<dbReference type="CDD" id="cd04301">
    <property type="entry name" value="NAT_SF"/>
    <property type="match status" value="1"/>
</dbReference>
<evidence type="ECO:0000259" key="3">
    <source>
        <dbReference type="PROSITE" id="PS51186"/>
    </source>
</evidence>
<dbReference type="Pfam" id="PF13508">
    <property type="entry name" value="Acetyltransf_7"/>
    <property type="match status" value="1"/>
</dbReference>
<feature type="domain" description="N-acetyltransferase" evidence="3">
    <location>
        <begin position="1"/>
        <end position="122"/>
    </location>
</feature>
<dbReference type="InterPro" id="IPR016181">
    <property type="entry name" value="Acyl_CoA_acyltransferase"/>
</dbReference>
<gene>
    <name evidence="4" type="ORF">DES53_102476</name>
</gene>
<dbReference type="GO" id="GO:0016747">
    <property type="term" value="F:acyltransferase activity, transferring groups other than amino-acyl groups"/>
    <property type="evidence" value="ECO:0007669"/>
    <property type="project" value="InterPro"/>
</dbReference>
<keyword evidence="5" id="KW-1185">Reference proteome</keyword>
<dbReference type="InterPro" id="IPR000182">
    <property type="entry name" value="GNAT_dom"/>
</dbReference>
<sequence length="131" mass="14738">MKASLEAVGRFDPERARERLRKSFYPDHTAFIVVDGQRIGFYTFRPADEGFQLDHLYVHPSCQSRGIGSEVIRHLLSLADASQMPVSLNALRDSASNRFYQRHGFVQTAEDEWDIYYTRTPGVSGAQAGGA</sequence>
<comment type="caution">
    <text evidence="4">The sequence shown here is derived from an EMBL/GenBank/DDBJ whole genome shotgun (WGS) entry which is preliminary data.</text>
</comment>
<evidence type="ECO:0000256" key="2">
    <source>
        <dbReference type="ARBA" id="ARBA00023315"/>
    </source>
</evidence>
<keyword evidence="1 4" id="KW-0808">Transferase</keyword>
<dbReference type="PROSITE" id="PS51186">
    <property type="entry name" value="GNAT"/>
    <property type="match status" value="1"/>
</dbReference>
<dbReference type="SUPFAM" id="SSF55729">
    <property type="entry name" value="Acyl-CoA N-acyltransferases (Nat)"/>
    <property type="match status" value="1"/>
</dbReference>
<proteinExistence type="predicted"/>
<accession>A0A366HQZ9</accession>
<keyword evidence="2" id="KW-0012">Acyltransferase</keyword>
<reference evidence="4 5" key="1">
    <citation type="submission" date="2018-06" db="EMBL/GenBank/DDBJ databases">
        <title>Genomic Encyclopedia of Type Strains, Phase IV (KMG-IV): sequencing the most valuable type-strain genomes for metagenomic binning, comparative biology and taxonomic classification.</title>
        <authorList>
            <person name="Goeker M."/>
        </authorList>
    </citation>
    <scope>NUCLEOTIDE SEQUENCE [LARGE SCALE GENOMIC DNA]</scope>
    <source>
        <strain evidence="4 5">DSM 25532</strain>
    </source>
</reference>
<name>A0A366HQZ9_9BACT</name>
<dbReference type="Proteomes" id="UP000253426">
    <property type="component" value="Unassembled WGS sequence"/>
</dbReference>
<dbReference type="PANTHER" id="PTHR43800:SF1">
    <property type="entry name" value="PEPTIDYL-LYSINE N-ACETYLTRANSFERASE YJAB"/>
    <property type="match status" value="1"/>
</dbReference>
<dbReference type="Gene3D" id="3.40.630.30">
    <property type="match status" value="1"/>
</dbReference>
<evidence type="ECO:0000313" key="4">
    <source>
        <dbReference type="EMBL" id="RBP46090.1"/>
    </source>
</evidence>
<dbReference type="PANTHER" id="PTHR43800">
    <property type="entry name" value="PEPTIDYL-LYSINE N-ACETYLTRANSFERASE YJAB"/>
    <property type="match status" value="1"/>
</dbReference>
<organism evidence="4 5">
    <name type="scientific">Roseimicrobium gellanilyticum</name>
    <dbReference type="NCBI Taxonomy" id="748857"/>
    <lineage>
        <taxon>Bacteria</taxon>
        <taxon>Pseudomonadati</taxon>
        <taxon>Verrucomicrobiota</taxon>
        <taxon>Verrucomicrobiia</taxon>
        <taxon>Verrucomicrobiales</taxon>
        <taxon>Verrucomicrobiaceae</taxon>
        <taxon>Roseimicrobium</taxon>
    </lineage>
</organism>
<protein>
    <submittedName>
        <fullName evidence="4">Acetyltransferase (GNAT) family protein</fullName>
    </submittedName>
</protein>
<evidence type="ECO:0000313" key="5">
    <source>
        <dbReference type="Proteomes" id="UP000253426"/>
    </source>
</evidence>
<evidence type="ECO:0000256" key="1">
    <source>
        <dbReference type="ARBA" id="ARBA00022679"/>
    </source>
</evidence>
<dbReference type="EMBL" id="QNRR01000002">
    <property type="protein sequence ID" value="RBP46090.1"/>
    <property type="molecule type" value="Genomic_DNA"/>
</dbReference>
<dbReference type="AlphaFoldDB" id="A0A366HQZ9"/>